<dbReference type="GO" id="GO:0005506">
    <property type="term" value="F:iron ion binding"/>
    <property type="evidence" value="ECO:0007669"/>
    <property type="project" value="InterPro"/>
</dbReference>
<keyword evidence="9" id="KW-0560">Oxidoreductase</keyword>
<name>A0AAD7A1F2_9AGAR</name>
<evidence type="ECO:0000313" key="14">
    <source>
        <dbReference type="EMBL" id="KAJ7347579.1"/>
    </source>
</evidence>
<evidence type="ECO:0000313" key="15">
    <source>
        <dbReference type="Proteomes" id="UP001218218"/>
    </source>
</evidence>
<gene>
    <name evidence="14" type="ORF">DFH08DRAFT_779748</name>
</gene>
<dbReference type="GO" id="GO:0016705">
    <property type="term" value="F:oxidoreductase activity, acting on paired donors, with incorporation or reduction of molecular oxygen"/>
    <property type="evidence" value="ECO:0007669"/>
    <property type="project" value="InterPro"/>
</dbReference>
<keyword evidence="7 13" id="KW-0479">Metal-binding</keyword>
<dbReference type="GO" id="GO:0016020">
    <property type="term" value="C:membrane"/>
    <property type="evidence" value="ECO:0007669"/>
    <property type="project" value="UniProtKB-SubCell"/>
</dbReference>
<reference evidence="14" key="1">
    <citation type="submission" date="2023-03" db="EMBL/GenBank/DDBJ databases">
        <title>Massive genome expansion in bonnet fungi (Mycena s.s.) driven by repeated elements and novel gene families across ecological guilds.</title>
        <authorList>
            <consortium name="Lawrence Berkeley National Laboratory"/>
            <person name="Harder C.B."/>
            <person name="Miyauchi S."/>
            <person name="Viragh M."/>
            <person name="Kuo A."/>
            <person name="Thoen E."/>
            <person name="Andreopoulos B."/>
            <person name="Lu D."/>
            <person name="Skrede I."/>
            <person name="Drula E."/>
            <person name="Henrissat B."/>
            <person name="Morin E."/>
            <person name="Kohler A."/>
            <person name="Barry K."/>
            <person name="LaButti K."/>
            <person name="Morin E."/>
            <person name="Salamov A."/>
            <person name="Lipzen A."/>
            <person name="Mereny Z."/>
            <person name="Hegedus B."/>
            <person name="Baldrian P."/>
            <person name="Stursova M."/>
            <person name="Weitz H."/>
            <person name="Taylor A."/>
            <person name="Grigoriev I.V."/>
            <person name="Nagy L.G."/>
            <person name="Martin F."/>
            <person name="Kauserud H."/>
        </authorList>
    </citation>
    <scope>NUCLEOTIDE SEQUENCE</scope>
    <source>
        <strain evidence="14">CBHHK002</strain>
    </source>
</reference>
<keyword evidence="5 13" id="KW-0349">Heme</keyword>
<comment type="pathway">
    <text evidence="3">Secondary metabolite biosynthesis; terpenoid biosynthesis.</text>
</comment>
<dbReference type="Pfam" id="PF00067">
    <property type="entry name" value="p450"/>
    <property type="match status" value="1"/>
</dbReference>
<evidence type="ECO:0000256" key="4">
    <source>
        <dbReference type="ARBA" id="ARBA00010617"/>
    </source>
</evidence>
<keyword evidence="10 13" id="KW-0408">Iron</keyword>
<dbReference type="SUPFAM" id="SSF48264">
    <property type="entry name" value="Cytochrome P450"/>
    <property type="match status" value="1"/>
</dbReference>
<dbReference type="AlphaFoldDB" id="A0AAD7A1F2"/>
<dbReference type="PRINTS" id="PR00465">
    <property type="entry name" value="EP450IV"/>
</dbReference>
<evidence type="ECO:0000256" key="12">
    <source>
        <dbReference type="ARBA" id="ARBA00023136"/>
    </source>
</evidence>
<keyword evidence="6" id="KW-0812">Transmembrane</keyword>
<evidence type="ECO:0000256" key="7">
    <source>
        <dbReference type="ARBA" id="ARBA00022723"/>
    </source>
</evidence>
<dbReference type="PRINTS" id="PR00385">
    <property type="entry name" value="P450"/>
</dbReference>
<dbReference type="PANTHER" id="PTHR24305:SF166">
    <property type="entry name" value="CYTOCHROME P450 12A4, MITOCHONDRIAL-RELATED"/>
    <property type="match status" value="1"/>
</dbReference>
<protein>
    <submittedName>
        <fullName evidence="14">Cytochrome P450</fullName>
    </submittedName>
</protein>
<comment type="subcellular location">
    <subcellularLocation>
        <location evidence="2">Membrane</location>
    </subcellularLocation>
</comment>
<evidence type="ECO:0000256" key="5">
    <source>
        <dbReference type="ARBA" id="ARBA00022617"/>
    </source>
</evidence>
<evidence type="ECO:0000256" key="8">
    <source>
        <dbReference type="ARBA" id="ARBA00022989"/>
    </source>
</evidence>
<evidence type="ECO:0000256" key="10">
    <source>
        <dbReference type="ARBA" id="ARBA00023004"/>
    </source>
</evidence>
<feature type="binding site" description="axial binding residue" evidence="13">
    <location>
        <position position="468"/>
    </location>
    <ligand>
        <name>heme</name>
        <dbReference type="ChEBI" id="CHEBI:30413"/>
    </ligand>
    <ligandPart>
        <name>Fe</name>
        <dbReference type="ChEBI" id="CHEBI:18248"/>
    </ligandPart>
</feature>
<evidence type="ECO:0000256" key="9">
    <source>
        <dbReference type="ARBA" id="ARBA00023002"/>
    </source>
</evidence>
<keyword evidence="11" id="KW-0503">Monooxygenase</keyword>
<keyword evidence="15" id="KW-1185">Reference proteome</keyword>
<comment type="caution">
    <text evidence="14">The sequence shown here is derived from an EMBL/GenBank/DDBJ whole genome shotgun (WGS) entry which is preliminary data.</text>
</comment>
<dbReference type="InterPro" id="IPR036396">
    <property type="entry name" value="Cyt_P450_sf"/>
</dbReference>
<keyword evidence="12" id="KW-0472">Membrane</keyword>
<dbReference type="GO" id="GO:0020037">
    <property type="term" value="F:heme binding"/>
    <property type="evidence" value="ECO:0007669"/>
    <property type="project" value="InterPro"/>
</dbReference>
<comment type="cofactor">
    <cofactor evidence="1 13">
        <name>heme</name>
        <dbReference type="ChEBI" id="CHEBI:30413"/>
    </cofactor>
</comment>
<proteinExistence type="inferred from homology"/>
<dbReference type="Proteomes" id="UP001218218">
    <property type="component" value="Unassembled WGS sequence"/>
</dbReference>
<evidence type="ECO:0000256" key="3">
    <source>
        <dbReference type="ARBA" id="ARBA00004721"/>
    </source>
</evidence>
<dbReference type="InterPro" id="IPR050121">
    <property type="entry name" value="Cytochrome_P450_monoxygenase"/>
</dbReference>
<dbReference type="InterPro" id="IPR001128">
    <property type="entry name" value="Cyt_P450"/>
</dbReference>
<dbReference type="InterPro" id="IPR002403">
    <property type="entry name" value="Cyt_P450_E_grp-IV"/>
</dbReference>
<evidence type="ECO:0000256" key="1">
    <source>
        <dbReference type="ARBA" id="ARBA00001971"/>
    </source>
</evidence>
<dbReference type="Gene3D" id="1.10.630.10">
    <property type="entry name" value="Cytochrome P450"/>
    <property type="match status" value="1"/>
</dbReference>
<comment type="similarity">
    <text evidence="4">Belongs to the cytochrome P450 family.</text>
</comment>
<sequence length="533" mass="59384">MLSRLLASITGTLIAYSLFKILKLWYQELNSPLRHLPGPRSSSFIYGNGKELVRDNGPAVQEKWVQTYGRTLKYPFFFGLSRLYTTDTKALNHFLTNHDIYQRPSPSRYLLSLIVGPGVLVTEGEVHRRQRKIMNPAFGPPQIRELTSIFLEKSEELRNIWASQAASSAVRLDVLPWLNKTTLDIIGLAGFDYPFNSLGAERPTELAIAFAATVQASASLSALDMVLAFVPALRAMPTKFAAVCRTSQDTMNRIGRQILRSSKDEMAESGTFETGRGRDLLSLLVRANTAKDISESQRLSEEEVLAQVPTFLVAGHETNSTGTTWALFALTQNIPAQSRLRAELLSVQTDLPTMDELDTLPYLDCVVREALRVHPPVVSTGRVATQDDVVPLETPWTDKYGNMHETLRVTKGQHVMIPIMMMNRDKGIWGPDAAEFIPERWESEPPISNTLPGVWGQVLTFLGGPRACIGYRFSVIEMKALLFTLVRAFEFELAVPAADIGRKISIVQRPMVRSEPGAGAQMPLLVKPYVRPT</sequence>
<evidence type="ECO:0000256" key="13">
    <source>
        <dbReference type="PIRSR" id="PIRSR602403-1"/>
    </source>
</evidence>
<dbReference type="GO" id="GO:0004497">
    <property type="term" value="F:monooxygenase activity"/>
    <property type="evidence" value="ECO:0007669"/>
    <property type="project" value="UniProtKB-KW"/>
</dbReference>
<dbReference type="CDD" id="cd11069">
    <property type="entry name" value="CYP_FUM15-like"/>
    <property type="match status" value="1"/>
</dbReference>
<evidence type="ECO:0000256" key="11">
    <source>
        <dbReference type="ARBA" id="ARBA00023033"/>
    </source>
</evidence>
<accession>A0AAD7A1F2</accession>
<organism evidence="14 15">
    <name type="scientific">Mycena albidolilacea</name>
    <dbReference type="NCBI Taxonomy" id="1033008"/>
    <lineage>
        <taxon>Eukaryota</taxon>
        <taxon>Fungi</taxon>
        <taxon>Dikarya</taxon>
        <taxon>Basidiomycota</taxon>
        <taxon>Agaricomycotina</taxon>
        <taxon>Agaricomycetes</taxon>
        <taxon>Agaricomycetidae</taxon>
        <taxon>Agaricales</taxon>
        <taxon>Marasmiineae</taxon>
        <taxon>Mycenaceae</taxon>
        <taxon>Mycena</taxon>
    </lineage>
</organism>
<dbReference type="PANTHER" id="PTHR24305">
    <property type="entry name" value="CYTOCHROME P450"/>
    <property type="match status" value="1"/>
</dbReference>
<keyword evidence="8" id="KW-1133">Transmembrane helix</keyword>
<evidence type="ECO:0000256" key="6">
    <source>
        <dbReference type="ARBA" id="ARBA00022692"/>
    </source>
</evidence>
<evidence type="ECO:0000256" key="2">
    <source>
        <dbReference type="ARBA" id="ARBA00004370"/>
    </source>
</evidence>
<dbReference type="EMBL" id="JARIHO010000019">
    <property type="protein sequence ID" value="KAJ7347579.1"/>
    <property type="molecule type" value="Genomic_DNA"/>
</dbReference>